<feature type="compositionally biased region" description="Low complexity" evidence="1">
    <location>
        <begin position="24"/>
        <end position="54"/>
    </location>
</feature>
<proteinExistence type="predicted"/>
<dbReference type="AlphaFoldDB" id="A0A7I9VF64"/>
<reference evidence="4" key="1">
    <citation type="submission" date="2019-06" db="EMBL/GenBank/DDBJ databases">
        <title>Gordonia isolated from sludge of a wastewater treatment plant.</title>
        <authorList>
            <person name="Tamura T."/>
            <person name="Aoyama K."/>
            <person name="Kang Y."/>
            <person name="Saito S."/>
            <person name="Akiyama N."/>
            <person name="Yazawa K."/>
            <person name="Gonoi T."/>
            <person name="Mikami Y."/>
        </authorList>
    </citation>
    <scope>NUCLEOTIDE SEQUENCE [LARGE SCALE GENOMIC DNA]</scope>
    <source>
        <strain evidence="4">NBRC 107696</strain>
    </source>
</reference>
<evidence type="ECO:0008006" key="5">
    <source>
        <dbReference type="Google" id="ProtNLM"/>
    </source>
</evidence>
<keyword evidence="4" id="KW-1185">Reference proteome</keyword>
<sequence>MTDPYGSGDPNRRPVDYGPPPWATPQQPLQQPQYGQPQYGQQYGQQQSFQQAPSWPGPAPYGQAGWPTPTPQRRFPIGWVIGAVAAVIVVVVGVIAVPKLFGGDGVLGGSSDEQQIIAQFEGYVEDLGDGDWSAAADRICRDSPARKIVQGIGLVAQTLGSGQTLDFGIDVKNVKIDGDTATVDATFDFPGLENAPTPGAAKKVDGQWCLVS</sequence>
<organism evidence="3 4">
    <name type="scientific">Gordonia spumicola</name>
    <dbReference type="NCBI Taxonomy" id="589161"/>
    <lineage>
        <taxon>Bacteria</taxon>
        <taxon>Bacillati</taxon>
        <taxon>Actinomycetota</taxon>
        <taxon>Actinomycetes</taxon>
        <taxon>Mycobacteriales</taxon>
        <taxon>Gordoniaceae</taxon>
        <taxon>Gordonia</taxon>
    </lineage>
</organism>
<name>A0A7I9VF64_9ACTN</name>
<keyword evidence="2" id="KW-0472">Membrane</keyword>
<dbReference type="SUPFAM" id="SSF81995">
    <property type="entry name" value="beta-sandwich domain of Sec23/24"/>
    <property type="match status" value="1"/>
</dbReference>
<accession>A0A7I9VF64</accession>
<keyword evidence="2" id="KW-1133">Transmembrane helix</keyword>
<evidence type="ECO:0000313" key="3">
    <source>
        <dbReference type="EMBL" id="GEE04029.1"/>
    </source>
</evidence>
<feature type="transmembrane region" description="Helical" evidence="2">
    <location>
        <begin position="77"/>
        <end position="97"/>
    </location>
</feature>
<gene>
    <name evidence="3" type="ORF">nbrc107696_44750</name>
</gene>
<dbReference type="OrthoDB" id="9966007at2"/>
<evidence type="ECO:0000256" key="1">
    <source>
        <dbReference type="SAM" id="MobiDB-lite"/>
    </source>
</evidence>
<dbReference type="EMBL" id="BJOV01000005">
    <property type="protein sequence ID" value="GEE04029.1"/>
    <property type="molecule type" value="Genomic_DNA"/>
</dbReference>
<dbReference type="Proteomes" id="UP000444960">
    <property type="component" value="Unassembled WGS sequence"/>
</dbReference>
<protein>
    <recommendedName>
        <fullName evidence="5">DUF4878 domain-containing protein</fullName>
    </recommendedName>
</protein>
<dbReference type="RefSeq" id="WP_161897445.1">
    <property type="nucleotide sequence ID" value="NZ_BJOV01000005.1"/>
</dbReference>
<evidence type="ECO:0000313" key="4">
    <source>
        <dbReference type="Proteomes" id="UP000444960"/>
    </source>
</evidence>
<keyword evidence="2" id="KW-0812">Transmembrane</keyword>
<comment type="caution">
    <text evidence="3">The sequence shown here is derived from an EMBL/GenBank/DDBJ whole genome shotgun (WGS) entry which is preliminary data.</text>
</comment>
<feature type="region of interest" description="Disordered" evidence="1">
    <location>
        <begin position="1"/>
        <end position="67"/>
    </location>
</feature>
<evidence type="ECO:0000256" key="2">
    <source>
        <dbReference type="SAM" id="Phobius"/>
    </source>
</evidence>